<protein>
    <submittedName>
        <fullName evidence="1">Uncharacterized protein</fullName>
    </submittedName>
</protein>
<dbReference type="RefSeq" id="WP_168040431.1">
    <property type="nucleotide sequence ID" value="NZ_JAATJH010000012.1"/>
</dbReference>
<name>A0ABX0XHV7_9BACT</name>
<dbReference type="Proteomes" id="UP000770785">
    <property type="component" value="Unassembled WGS sequence"/>
</dbReference>
<dbReference type="EMBL" id="JAATJH010000012">
    <property type="protein sequence ID" value="NJC28423.1"/>
    <property type="molecule type" value="Genomic_DNA"/>
</dbReference>
<gene>
    <name evidence="1" type="ORF">GGR27_003946</name>
</gene>
<evidence type="ECO:0000313" key="2">
    <source>
        <dbReference type="Proteomes" id="UP000770785"/>
    </source>
</evidence>
<keyword evidence="2" id="KW-1185">Reference proteome</keyword>
<reference evidence="1 2" key="1">
    <citation type="submission" date="2020-03" db="EMBL/GenBank/DDBJ databases">
        <title>Genomic Encyclopedia of Type Strains, Phase IV (KMG-IV): sequencing the most valuable type-strain genomes for metagenomic binning, comparative biology and taxonomic classification.</title>
        <authorList>
            <person name="Goeker M."/>
        </authorList>
    </citation>
    <scope>NUCLEOTIDE SEQUENCE [LARGE SCALE GENOMIC DNA]</scope>
    <source>
        <strain evidence="1 2">DSM 105096</strain>
    </source>
</reference>
<dbReference type="Pfam" id="PF21857">
    <property type="entry name" value="DUF6913"/>
    <property type="match status" value="1"/>
</dbReference>
<evidence type="ECO:0000313" key="1">
    <source>
        <dbReference type="EMBL" id="NJC28423.1"/>
    </source>
</evidence>
<dbReference type="InterPro" id="IPR054207">
    <property type="entry name" value="DUF6913"/>
</dbReference>
<organism evidence="1 2">
    <name type="scientific">Neolewinella antarctica</name>
    <dbReference type="NCBI Taxonomy" id="442734"/>
    <lineage>
        <taxon>Bacteria</taxon>
        <taxon>Pseudomonadati</taxon>
        <taxon>Bacteroidota</taxon>
        <taxon>Saprospiria</taxon>
        <taxon>Saprospirales</taxon>
        <taxon>Lewinellaceae</taxon>
        <taxon>Neolewinella</taxon>
    </lineage>
</organism>
<accession>A0ABX0XHV7</accession>
<proteinExistence type="predicted"/>
<sequence length="184" mass="20340">MSFLPNPKTWLFQRRLLADTRAPEALKAGEKPVNLATATQVLVLFPADKATDRKVVEDWKETTRSATCVVNMAGYFARETGVKDADLLRITAQERNWYGVPVGAPTKRYFEAACDLLIRLGPAGHRELNYLAASKRASLKVGPHDPNENTPIYQLQFDGRANGDLISQLAAIEAIFSYTNATST</sequence>
<comment type="caution">
    <text evidence="1">The sequence shown here is derived from an EMBL/GenBank/DDBJ whole genome shotgun (WGS) entry which is preliminary data.</text>
</comment>